<evidence type="ECO:0000313" key="10">
    <source>
        <dbReference type="EMBL" id="HJC51691.1"/>
    </source>
</evidence>
<reference evidence="10" key="1">
    <citation type="journal article" date="2021" name="PeerJ">
        <title>Extensive microbial diversity within the chicken gut microbiome revealed by metagenomics and culture.</title>
        <authorList>
            <person name="Gilroy R."/>
            <person name="Ravi A."/>
            <person name="Getino M."/>
            <person name="Pursley I."/>
            <person name="Horton D.L."/>
            <person name="Alikhan N.F."/>
            <person name="Baker D."/>
            <person name="Gharbi K."/>
            <person name="Hall N."/>
            <person name="Watson M."/>
            <person name="Adriaenssens E.M."/>
            <person name="Foster-Nyarko E."/>
            <person name="Jarju S."/>
            <person name="Secka A."/>
            <person name="Antonio M."/>
            <person name="Oren A."/>
            <person name="Chaudhuri R.R."/>
            <person name="La Ragione R."/>
            <person name="Hildebrand F."/>
            <person name="Pallen M.J."/>
        </authorList>
    </citation>
    <scope>NUCLEOTIDE SEQUENCE</scope>
    <source>
        <strain evidence="10">ChiSjej3B21-8574</strain>
    </source>
</reference>
<evidence type="ECO:0000256" key="4">
    <source>
        <dbReference type="ARBA" id="ARBA00022980"/>
    </source>
</evidence>
<dbReference type="InterPro" id="IPR036935">
    <property type="entry name" value="Ribosomal_bL9_N_sf"/>
</dbReference>
<dbReference type="InterPro" id="IPR020594">
    <property type="entry name" value="Ribosomal_bL9_bac/chp"/>
</dbReference>
<comment type="similarity">
    <text evidence="1 7">Belongs to the bacterial ribosomal protein bL9 family.</text>
</comment>
<dbReference type="InterPro" id="IPR009027">
    <property type="entry name" value="Ribosomal_bL9/RNase_H1_N"/>
</dbReference>
<comment type="caution">
    <text evidence="10">The sequence shown here is derived from an EMBL/GenBank/DDBJ whole genome shotgun (WGS) entry which is preliminary data.</text>
</comment>
<evidence type="ECO:0000259" key="9">
    <source>
        <dbReference type="Pfam" id="PF03948"/>
    </source>
</evidence>
<gene>
    <name evidence="7 10" type="primary">rplI</name>
    <name evidence="10" type="ORF">H9754_14145</name>
</gene>
<dbReference type="AlphaFoldDB" id="A0A9D2TAV2"/>
<feature type="domain" description="Large ribosomal subunit protein bL9 C-terminal" evidence="9">
    <location>
        <begin position="63"/>
        <end position="145"/>
    </location>
</feature>
<keyword evidence="2 7" id="KW-0699">rRNA-binding</keyword>
<comment type="function">
    <text evidence="7">Binds to the 23S rRNA.</text>
</comment>
<dbReference type="SUPFAM" id="SSF55653">
    <property type="entry name" value="Ribosomal protein L9 C-domain"/>
    <property type="match status" value="1"/>
</dbReference>
<accession>A0A9D2TAV2</accession>
<dbReference type="SUPFAM" id="SSF55658">
    <property type="entry name" value="L9 N-domain-like"/>
    <property type="match status" value="1"/>
</dbReference>
<evidence type="ECO:0000256" key="5">
    <source>
        <dbReference type="ARBA" id="ARBA00023274"/>
    </source>
</evidence>
<dbReference type="InterPro" id="IPR000244">
    <property type="entry name" value="Ribosomal_bL9"/>
</dbReference>
<name>A0A9D2TAV2_9FIRM</name>
<dbReference type="EMBL" id="DWWD01000049">
    <property type="protein sequence ID" value="HJC51691.1"/>
    <property type="molecule type" value="Genomic_DNA"/>
</dbReference>
<evidence type="ECO:0000256" key="3">
    <source>
        <dbReference type="ARBA" id="ARBA00022884"/>
    </source>
</evidence>
<dbReference type="PANTHER" id="PTHR21368">
    <property type="entry name" value="50S RIBOSOMAL PROTEIN L9"/>
    <property type="match status" value="1"/>
</dbReference>
<feature type="domain" description="Ribosomal protein L9" evidence="8">
    <location>
        <begin position="1"/>
        <end position="46"/>
    </location>
</feature>
<keyword evidence="5 7" id="KW-0687">Ribonucleoprotein</keyword>
<dbReference type="InterPro" id="IPR020069">
    <property type="entry name" value="Ribosomal_bL9_C"/>
</dbReference>
<dbReference type="InterPro" id="IPR020070">
    <property type="entry name" value="Ribosomal_bL9_N"/>
</dbReference>
<keyword evidence="4 7" id="KW-0689">Ribosomal protein</keyword>
<dbReference type="Pfam" id="PF03948">
    <property type="entry name" value="Ribosomal_L9_C"/>
    <property type="match status" value="1"/>
</dbReference>
<protein>
    <recommendedName>
        <fullName evidence="6 7">Large ribosomal subunit protein bL9</fullName>
    </recommendedName>
</protein>
<evidence type="ECO:0000256" key="1">
    <source>
        <dbReference type="ARBA" id="ARBA00010605"/>
    </source>
</evidence>
<dbReference type="Gene3D" id="3.10.430.100">
    <property type="entry name" value="Ribosomal protein L9, C-terminal domain"/>
    <property type="match status" value="1"/>
</dbReference>
<proteinExistence type="inferred from homology"/>
<dbReference type="Proteomes" id="UP000823904">
    <property type="component" value="Unassembled WGS sequence"/>
</dbReference>
<dbReference type="NCBIfam" id="TIGR00158">
    <property type="entry name" value="L9"/>
    <property type="match status" value="1"/>
</dbReference>
<evidence type="ECO:0000313" key="11">
    <source>
        <dbReference type="Proteomes" id="UP000823904"/>
    </source>
</evidence>
<evidence type="ECO:0000256" key="2">
    <source>
        <dbReference type="ARBA" id="ARBA00022730"/>
    </source>
</evidence>
<dbReference type="GO" id="GO:0006412">
    <property type="term" value="P:translation"/>
    <property type="evidence" value="ECO:0007669"/>
    <property type="project" value="UniProtKB-UniRule"/>
</dbReference>
<evidence type="ECO:0000256" key="7">
    <source>
        <dbReference type="HAMAP-Rule" id="MF_00503"/>
    </source>
</evidence>
<keyword evidence="3 7" id="KW-0694">RNA-binding</keyword>
<dbReference type="GO" id="GO:0019843">
    <property type="term" value="F:rRNA binding"/>
    <property type="evidence" value="ECO:0007669"/>
    <property type="project" value="UniProtKB-UniRule"/>
</dbReference>
<organism evidence="10 11">
    <name type="scientific">Candidatus Anaerostipes avistercoris</name>
    <dbReference type="NCBI Taxonomy" id="2838462"/>
    <lineage>
        <taxon>Bacteria</taxon>
        <taxon>Bacillati</taxon>
        <taxon>Bacillota</taxon>
        <taxon>Clostridia</taxon>
        <taxon>Lachnospirales</taxon>
        <taxon>Lachnospiraceae</taxon>
        <taxon>Anaerostipes</taxon>
    </lineage>
</organism>
<dbReference type="Pfam" id="PF01281">
    <property type="entry name" value="Ribosomal_L9_N"/>
    <property type="match status" value="1"/>
</dbReference>
<sequence>MKVILLEDVKSVGKKDEIVEVNNGYARNVLFRKKQAVEATKKALNDLKLRKAHDEKVAAEVLADAKELAKELEGKQIVVQMRVGNGGRTFGSISTKEIAAEAKKQLGYELDKKKMHCEPIKSLGYHDVEIKLHPQVTATLRVKVEEK</sequence>
<evidence type="ECO:0000259" key="8">
    <source>
        <dbReference type="Pfam" id="PF01281"/>
    </source>
</evidence>
<reference evidence="10" key="2">
    <citation type="submission" date="2021-04" db="EMBL/GenBank/DDBJ databases">
        <authorList>
            <person name="Gilroy R."/>
        </authorList>
    </citation>
    <scope>NUCLEOTIDE SEQUENCE</scope>
    <source>
        <strain evidence="10">ChiSjej3B21-8574</strain>
    </source>
</reference>
<dbReference type="InterPro" id="IPR036791">
    <property type="entry name" value="Ribosomal_bL9_C_sf"/>
</dbReference>
<dbReference type="HAMAP" id="MF_00503">
    <property type="entry name" value="Ribosomal_bL9"/>
    <property type="match status" value="1"/>
</dbReference>
<dbReference type="Gene3D" id="3.40.5.10">
    <property type="entry name" value="Ribosomal protein L9, N-terminal domain"/>
    <property type="match status" value="1"/>
</dbReference>
<dbReference type="GO" id="GO:0005840">
    <property type="term" value="C:ribosome"/>
    <property type="evidence" value="ECO:0007669"/>
    <property type="project" value="UniProtKB-KW"/>
</dbReference>
<dbReference type="GO" id="GO:0003735">
    <property type="term" value="F:structural constituent of ribosome"/>
    <property type="evidence" value="ECO:0007669"/>
    <property type="project" value="InterPro"/>
</dbReference>
<evidence type="ECO:0000256" key="6">
    <source>
        <dbReference type="ARBA" id="ARBA00035292"/>
    </source>
</evidence>
<dbReference type="GO" id="GO:1990904">
    <property type="term" value="C:ribonucleoprotein complex"/>
    <property type="evidence" value="ECO:0007669"/>
    <property type="project" value="UniProtKB-KW"/>
</dbReference>